<evidence type="ECO:0000313" key="1">
    <source>
        <dbReference type="EMBL" id="OSX62308.1"/>
    </source>
</evidence>
<evidence type="ECO:0000313" key="2">
    <source>
        <dbReference type="Proteomes" id="UP000194127"/>
    </source>
</evidence>
<dbReference type="Proteomes" id="UP000194127">
    <property type="component" value="Unassembled WGS sequence"/>
</dbReference>
<dbReference type="AlphaFoldDB" id="A0A1X6N113"/>
<dbReference type="RefSeq" id="XP_024339102.1">
    <property type="nucleotide sequence ID" value="XM_024479092.1"/>
</dbReference>
<dbReference type="GeneID" id="36324042"/>
<dbReference type="SUPFAM" id="SSF52047">
    <property type="entry name" value="RNI-like"/>
    <property type="match status" value="1"/>
</dbReference>
<reference evidence="1 2" key="1">
    <citation type="submission" date="2017-04" db="EMBL/GenBank/DDBJ databases">
        <title>Genome Sequence of the Model Brown-Rot Fungus Postia placenta SB12.</title>
        <authorList>
            <consortium name="DOE Joint Genome Institute"/>
            <person name="Gaskell J."/>
            <person name="Kersten P."/>
            <person name="Larrondo L.F."/>
            <person name="Canessa P."/>
            <person name="Martinez D."/>
            <person name="Hibbett D."/>
            <person name="Schmoll M."/>
            <person name="Kubicek C.P."/>
            <person name="Martinez A.T."/>
            <person name="Yadav J."/>
            <person name="Master E."/>
            <person name="Magnuson J.K."/>
            <person name="James T."/>
            <person name="Yaver D."/>
            <person name="Berka R."/>
            <person name="Labutti K."/>
            <person name="Lipzen A."/>
            <person name="Aerts A."/>
            <person name="Barry K."/>
            <person name="Henrissat B."/>
            <person name="Blanchette R."/>
            <person name="Grigoriev I."/>
            <person name="Cullen D."/>
        </authorList>
    </citation>
    <scope>NUCLEOTIDE SEQUENCE [LARGE SCALE GENOMIC DNA]</scope>
    <source>
        <strain evidence="1 2">MAD-698-R-SB12</strain>
    </source>
</reference>
<protein>
    <recommendedName>
        <fullName evidence="3">F-box domain-containing protein</fullName>
    </recommendedName>
</protein>
<accession>A0A1X6N113</accession>
<dbReference type="Gene3D" id="3.80.10.10">
    <property type="entry name" value="Ribonuclease Inhibitor"/>
    <property type="match status" value="1"/>
</dbReference>
<dbReference type="EMBL" id="KZ110597">
    <property type="protein sequence ID" value="OSX62308.1"/>
    <property type="molecule type" value="Genomic_DNA"/>
</dbReference>
<organism evidence="1 2">
    <name type="scientific">Postia placenta MAD-698-R-SB12</name>
    <dbReference type="NCBI Taxonomy" id="670580"/>
    <lineage>
        <taxon>Eukaryota</taxon>
        <taxon>Fungi</taxon>
        <taxon>Dikarya</taxon>
        <taxon>Basidiomycota</taxon>
        <taxon>Agaricomycotina</taxon>
        <taxon>Agaricomycetes</taxon>
        <taxon>Polyporales</taxon>
        <taxon>Adustoporiaceae</taxon>
        <taxon>Rhodonia</taxon>
    </lineage>
</organism>
<gene>
    <name evidence="1" type="ORF">POSPLADRAFT_1046668</name>
</gene>
<proteinExistence type="predicted"/>
<keyword evidence="2" id="KW-1185">Reference proteome</keyword>
<sequence>MPYAIQRLTPVYTIPNEILGHIFILGVESARQSCKYLPYPCAKISHDVLETTLFRHSILSVCAHWRDTALAMPALWQLLDITPRIPLAYVSAALQQSRILPLTITISDCCPCCADAPLEVQAPLWTPSALHTILEALTPHASRWQSLSFMIRDHSLVELLAIHSTPALSHTALHTLTIWVPHTPGSRLEWDVFPPQSILECPPASLQVLSIYGIWVQWSNILLSTSTLVDLALCHIQPKCNIQHFAHVLAQLPMLRRLTLAGDLVKPPFEHPEDLPQVDLTRLQYLALRDLDPAFAVHMLRMQTYPALTHLVLKLGPGFSIRARHYTAFAQALIEHPLAIHVTDLDLHELSCLSGLSGGAVPIFFSFWPSLKRLSLHFQGLGPGYWRALCSSLPSCVPSLQRLYVTEISPLDVQEFVATRLNVGLSLPRLQLRLADAWRVHDGRPPQWSTWLDRMGVQYRLM</sequence>
<evidence type="ECO:0008006" key="3">
    <source>
        <dbReference type="Google" id="ProtNLM"/>
    </source>
</evidence>
<dbReference type="OrthoDB" id="2754773at2759"/>
<dbReference type="STRING" id="670580.A0A1X6N113"/>
<dbReference type="InterPro" id="IPR032675">
    <property type="entry name" value="LRR_dom_sf"/>
</dbReference>
<name>A0A1X6N113_9APHY</name>